<dbReference type="SUPFAM" id="SSF54909">
    <property type="entry name" value="Dimeric alpha+beta barrel"/>
    <property type="match status" value="1"/>
</dbReference>
<accession>A0ABT7H4N9</accession>
<comment type="caution">
    <text evidence="1">The sequence shown here is derived from an EMBL/GenBank/DDBJ whole genome shotgun (WGS) entry which is preliminary data.</text>
</comment>
<gene>
    <name evidence="1" type="ORF">QEZ40_006887</name>
</gene>
<dbReference type="Proteomes" id="UP001223390">
    <property type="component" value="Unassembled WGS sequence"/>
</dbReference>
<dbReference type="RefSeq" id="WP_285346357.1">
    <property type="nucleotide sequence ID" value="NZ_JASITI010000076.1"/>
</dbReference>
<organism evidence="1 2">
    <name type="scientific">Streptomyces katrae</name>
    <dbReference type="NCBI Taxonomy" id="68223"/>
    <lineage>
        <taxon>Bacteria</taxon>
        <taxon>Bacillati</taxon>
        <taxon>Actinomycetota</taxon>
        <taxon>Actinomycetes</taxon>
        <taxon>Kitasatosporales</taxon>
        <taxon>Streptomycetaceae</taxon>
        <taxon>Streptomyces</taxon>
    </lineage>
</organism>
<dbReference type="InterPro" id="IPR011008">
    <property type="entry name" value="Dimeric_a/b-barrel"/>
</dbReference>
<sequence>MIRYTVRPERVEQSVALLHAVYADLERVRPRGLRYDTFRLDGSGSFLALIESVGDPVEAPHHQLASFQRYRAALSEICTEQPTVTYLDEVGSYRAS</sequence>
<dbReference type="EMBL" id="JASITI010000076">
    <property type="protein sequence ID" value="MDK9500862.1"/>
    <property type="molecule type" value="Genomic_DNA"/>
</dbReference>
<evidence type="ECO:0000313" key="1">
    <source>
        <dbReference type="EMBL" id="MDK9500862.1"/>
    </source>
</evidence>
<evidence type="ECO:0000313" key="2">
    <source>
        <dbReference type="Proteomes" id="UP001223390"/>
    </source>
</evidence>
<reference evidence="1 2" key="1">
    <citation type="submission" date="2023-05" db="EMBL/GenBank/DDBJ databases">
        <title>Sequencing and Assembly of Streptomyces sp. NP73.</title>
        <authorList>
            <person name="Konwar A.N."/>
            <person name="Saikia K."/>
            <person name="Thakur D."/>
        </authorList>
    </citation>
    <scope>NUCLEOTIDE SEQUENCE [LARGE SCALE GENOMIC DNA]</scope>
    <source>
        <strain evidence="1 2">NP73</strain>
    </source>
</reference>
<protein>
    <recommendedName>
        <fullName evidence="3">Antibiotic biosynthesis monooxygenase</fullName>
    </recommendedName>
</protein>
<proteinExistence type="predicted"/>
<name>A0ABT7H4N9_9ACTN</name>
<evidence type="ECO:0008006" key="3">
    <source>
        <dbReference type="Google" id="ProtNLM"/>
    </source>
</evidence>
<keyword evidence="2" id="KW-1185">Reference proteome</keyword>